<dbReference type="Proteomes" id="UP000285575">
    <property type="component" value="Unassembled WGS sequence"/>
</dbReference>
<accession>A0A437RK84</accession>
<name>A0A437RK84_9BURK</name>
<dbReference type="InterPro" id="IPR018376">
    <property type="entry name" value="Enoyl-CoA_hyd/isom_CS"/>
</dbReference>
<dbReference type="PANTHER" id="PTHR42964:SF1">
    <property type="entry name" value="POLYKETIDE BIOSYNTHESIS ENOYL-COA HYDRATASE PKSH-RELATED"/>
    <property type="match status" value="1"/>
</dbReference>
<keyword evidence="4" id="KW-1185">Reference proteome</keyword>
<dbReference type="RefSeq" id="WP_128227667.1">
    <property type="nucleotide sequence ID" value="NZ_SACR01000002.1"/>
</dbReference>
<reference evidence="3 4" key="1">
    <citation type="submission" date="2019-01" db="EMBL/GenBank/DDBJ databases">
        <authorList>
            <person name="Chen W.-M."/>
        </authorList>
    </citation>
    <scope>NUCLEOTIDE SEQUENCE [LARGE SCALE GENOMIC DNA]</scope>
    <source>
        <strain evidence="3 4">KYPY4</strain>
    </source>
</reference>
<evidence type="ECO:0000256" key="1">
    <source>
        <dbReference type="ARBA" id="ARBA00005254"/>
    </source>
</evidence>
<dbReference type="AlphaFoldDB" id="A0A437RK84"/>
<dbReference type="Pfam" id="PF00378">
    <property type="entry name" value="ECH_1"/>
    <property type="match status" value="1"/>
</dbReference>
<proteinExistence type="inferred from homology"/>
<comment type="similarity">
    <text evidence="1 2">Belongs to the enoyl-CoA hydratase/isomerase family.</text>
</comment>
<gene>
    <name evidence="3" type="ORF">EOE66_05435</name>
</gene>
<dbReference type="InterPro" id="IPR029045">
    <property type="entry name" value="ClpP/crotonase-like_dom_sf"/>
</dbReference>
<evidence type="ECO:0000256" key="2">
    <source>
        <dbReference type="RuleBase" id="RU003707"/>
    </source>
</evidence>
<dbReference type="EMBL" id="SACR01000002">
    <property type="protein sequence ID" value="RVU47200.1"/>
    <property type="molecule type" value="Genomic_DNA"/>
</dbReference>
<dbReference type="InterPro" id="IPR001753">
    <property type="entry name" value="Enoyl-CoA_hydra/iso"/>
</dbReference>
<dbReference type="OrthoDB" id="9807606at2"/>
<evidence type="ECO:0000313" key="3">
    <source>
        <dbReference type="EMBL" id="RVU47200.1"/>
    </source>
</evidence>
<sequence>MGPPLLHLAEDGRATLTLQRPQHHHRLHREDLHALQQHLRALAQEPRARVLVLTASGPVFCSGFHLGELEEAEAGAADPQLFEHAVDALEALPLPTVARLNGSVYGGATDLALACDFRIGVQGMELRMPAARLGLHYYPSGLQRYVSRLGLQAAKRLFLLAQAVRSDELLRIGYLDQQVPAEALDAATDATVQALLAGAPLALQGMKLSLDDTARGPDAAAAARIAERVARCAVSADLQEGLAAWAARRAPRFQGR</sequence>
<dbReference type="InterPro" id="IPR014748">
    <property type="entry name" value="Enoyl-CoA_hydra_C"/>
</dbReference>
<dbReference type="PANTHER" id="PTHR42964">
    <property type="entry name" value="ENOYL-COA HYDRATASE"/>
    <property type="match status" value="1"/>
</dbReference>
<dbReference type="InterPro" id="IPR051683">
    <property type="entry name" value="Enoyl-CoA_Hydratase/Isomerase"/>
</dbReference>
<dbReference type="GO" id="GO:0016853">
    <property type="term" value="F:isomerase activity"/>
    <property type="evidence" value="ECO:0007669"/>
    <property type="project" value="UniProtKB-KW"/>
</dbReference>
<dbReference type="CDD" id="cd06558">
    <property type="entry name" value="crotonase-like"/>
    <property type="match status" value="1"/>
</dbReference>
<dbReference type="SUPFAM" id="SSF52096">
    <property type="entry name" value="ClpP/crotonase"/>
    <property type="match status" value="1"/>
</dbReference>
<dbReference type="PROSITE" id="PS00166">
    <property type="entry name" value="ENOYL_COA_HYDRATASE"/>
    <property type="match status" value="1"/>
</dbReference>
<dbReference type="Gene3D" id="3.90.226.10">
    <property type="entry name" value="2-enoyl-CoA Hydratase, Chain A, domain 1"/>
    <property type="match status" value="1"/>
</dbReference>
<comment type="caution">
    <text evidence="3">The sequence shown here is derived from an EMBL/GenBank/DDBJ whole genome shotgun (WGS) entry which is preliminary data.</text>
</comment>
<organism evidence="3 4">
    <name type="scientific">Rubrivivax rivuli</name>
    <dbReference type="NCBI Taxonomy" id="1862385"/>
    <lineage>
        <taxon>Bacteria</taxon>
        <taxon>Pseudomonadati</taxon>
        <taxon>Pseudomonadota</taxon>
        <taxon>Betaproteobacteria</taxon>
        <taxon>Burkholderiales</taxon>
        <taxon>Sphaerotilaceae</taxon>
        <taxon>Rubrivivax</taxon>
    </lineage>
</organism>
<keyword evidence="3" id="KW-0413">Isomerase</keyword>
<dbReference type="Gene3D" id="1.10.12.10">
    <property type="entry name" value="Lyase 2-enoyl-coa Hydratase, Chain A, domain 2"/>
    <property type="match status" value="1"/>
</dbReference>
<protein>
    <submittedName>
        <fullName evidence="3">Enoyl-CoA hydratase/isomerase family protein</fullName>
    </submittedName>
</protein>
<evidence type="ECO:0000313" key="4">
    <source>
        <dbReference type="Proteomes" id="UP000285575"/>
    </source>
</evidence>